<protein>
    <submittedName>
        <fullName evidence="4">CTNNB1_binding domain-containing protein</fullName>
    </submittedName>
</protein>
<feature type="region of interest" description="Disordered" evidence="1">
    <location>
        <begin position="1"/>
        <end position="83"/>
    </location>
</feature>
<reference evidence="2 3" key="2">
    <citation type="submission" date="2018-11" db="EMBL/GenBank/DDBJ databases">
        <authorList>
            <consortium name="Pathogen Informatics"/>
        </authorList>
    </citation>
    <scope>NUCLEOTIDE SEQUENCE [LARGE SCALE GENOMIC DNA]</scope>
</reference>
<feature type="compositionally biased region" description="Basic and acidic residues" evidence="1">
    <location>
        <begin position="39"/>
        <end position="49"/>
    </location>
</feature>
<sequence length="83" mass="9086">MDDSDGERSDSGGSTALDSEFDVVDNESMSGTIDSQRNQMERQFEKKNGTSDSCLNGRLNGPKVGTLHFNGEDEQKARLKGTR</sequence>
<feature type="compositionally biased region" description="Polar residues" evidence="1">
    <location>
        <begin position="27"/>
        <end position="38"/>
    </location>
</feature>
<name>A0A0M3K0F9_ANISI</name>
<dbReference type="WBParaSite" id="ASIM_0001429401-mRNA-1">
    <property type="protein sequence ID" value="ASIM_0001429401-mRNA-1"/>
    <property type="gene ID" value="ASIM_0001429401"/>
</dbReference>
<reference evidence="4" key="1">
    <citation type="submission" date="2017-02" db="UniProtKB">
        <authorList>
            <consortium name="WormBaseParasite"/>
        </authorList>
    </citation>
    <scope>IDENTIFICATION</scope>
</reference>
<feature type="compositionally biased region" description="Basic and acidic residues" evidence="1">
    <location>
        <begin position="1"/>
        <end position="10"/>
    </location>
</feature>
<evidence type="ECO:0000313" key="2">
    <source>
        <dbReference type="EMBL" id="VDK50412.1"/>
    </source>
</evidence>
<dbReference type="EMBL" id="UYRR01031478">
    <property type="protein sequence ID" value="VDK50412.1"/>
    <property type="molecule type" value="Genomic_DNA"/>
</dbReference>
<dbReference type="Proteomes" id="UP000267096">
    <property type="component" value="Unassembled WGS sequence"/>
</dbReference>
<proteinExistence type="predicted"/>
<evidence type="ECO:0000313" key="4">
    <source>
        <dbReference type="WBParaSite" id="ASIM_0001429401-mRNA-1"/>
    </source>
</evidence>
<evidence type="ECO:0000256" key="1">
    <source>
        <dbReference type="SAM" id="MobiDB-lite"/>
    </source>
</evidence>
<organism evidence="4">
    <name type="scientific">Anisakis simplex</name>
    <name type="common">Herring worm</name>
    <dbReference type="NCBI Taxonomy" id="6269"/>
    <lineage>
        <taxon>Eukaryota</taxon>
        <taxon>Metazoa</taxon>
        <taxon>Ecdysozoa</taxon>
        <taxon>Nematoda</taxon>
        <taxon>Chromadorea</taxon>
        <taxon>Rhabditida</taxon>
        <taxon>Spirurina</taxon>
        <taxon>Ascaridomorpha</taxon>
        <taxon>Ascaridoidea</taxon>
        <taxon>Anisakidae</taxon>
        <taxon>Anisakis</taxon>
        <taxon>Anisakis simplex complex</taxon>
    </lineage>
</organism>
<accession>A0A0M3K0F9</accession>
<gene>
    <name evidence="2" type="ORF">ASIM_LOCUS13722</name>
</gene>
<dbReference type="AlphaFoldDB" id="A0A0M3K0F9"/>
<evidence type="ECO:0000313" key="3">
    <source>
        <dbReference type="Proteomes" id="UP000267096"/>
    </source>
</evidence>
<keyword evidence="3" id="KW-1185">Reference proteome</keyword>